<keyword evidence="1" id="KW-0542">Nucleomorph</keyword>
<protein>
    <submittedName>
        <fullName evidence="1">Uncharacterized protein</fullName>
    </submittedName>
</protein>
<proteinExistence type="predicted"/>
<sequence>MKEKEKKPFLKIRNFFFYLKKKNFWFSRDLYLPSKNFSSLFYYMKKKIWNLVFFENIKEKIRKKKRKNLFHFFFYNSKNLITRMTQFVEKNIDKKKTILFHDYWLKFFQKSYVKKKNNCDLFTKKKKKSFFFEKFKNLNFFFFFKCFFCQKIFRKDKNFVNFYKISEYSWNLKQKIAEFFYSKNSTFYFCKNCKFKTRSFHSKKISSFLSFFPLENKNFEIFSLKTHFLNNKKNFRKKNTKFFLKFFKKNYIDFPRTFSDCFQLISLSPHFLTIKNFLVKKITFSKNNLAVSVLLKKSCKNKILNKRPKKKNNFTDLFLNKNQIKKFKLIFFLFFYFLNCSKKFFFGF</sequence>
<dbReference type="Proteomes" id="UP000243127">
    <property type="component" value="Nucleomorph 2"/>
</dbReference>
<name>A9BKJ5_HEMAN</name>
<accession>A9BKJ5</accession>
<gene>
    <name evidence="1" type="ORF">HAN_2g350</name>
</gene>
<dbReference type="AlphaFoldDB" id="A9BKJ5"/>
<reference evidence="1 2" key="1">
    <citation type="journal article" date="2007" name="Proc. Natl. Acad. Sci. U.S.A.">
        <title>Nucleomorph genome of Hemiselmis andersenii reveals complete intron loss and compaction as a driver of protein structure and function.</title>
        <authorList>
            <person name="Lane C.E."/>
            <person name="van den Heuvel K."/>
            <person name="Kozera C."/>
            <person name="Curtis B.A."/>
            <person name="Parsons B.J."/>
            <person name="Bowman S."/>
            <person name="Archibald J.M."/>
        </authorList>
    </citation>
    <scope>NUCLEOTIDE SEQUENCE [LARGE SCALE GENOMIC DNA]</scope>
    <source>
        <strain evidence="1 2">CCMP644</strain>
    </source>
</reference>
<evidence type="ECO:0000313" key="1">
    <source>
        <dbReference type="EMBL" id="ABW98166.1"/>
    </source>
</evidence>
<organism evidence="1 2">
    <name type="scientific">Hemiselmis andersenii</name>
    <name type="common">Cryptophyte alga</name>
    <dbReference type="NCBI Taxonomy" id="464988"/>
    <lineage>
        <taxon>Eukaryota</taxon>
        <taxon>Cryptophyceae</taxon>
        <taxon>Cryptomonadales</taxon>
        <taxon>Hemiselmidaceae</taxon>
        <taxon>Hemiselmis</taxon>
    </lineage>
</organism>
<evidence type="ECO:0000313" key="2">
    <source>
        <dbReference type="Proteomes" id="UP000243127"/>
    </source>
</evidence>
<dbReference type="EMBL" id="CP000882">
    <property type="protein sequence ID" value="ABW98166.1"/>
    <property type="molecule type" value="Genomic_DNA"/>
</dbReference>
<geneLocation type="nucleomorph" evidence="1"/>
<dbReference type="RefSeq" id="XP_001712491.1">
    <property type="nucleotide sequence ID" value="XM_001712439.1"/>
</dbReference>
<dbReference type="GeneID" id="5739703"/>